<dbReference type="InterPro" id="IPR051085">
    <property type="entry name" value="MB_O-acyltransferase"/>
</dbReference>
<keyword evidence="4 8" id="KW-0812">Transmembrane</keyword>
<dbReference type="PANTHER" id="PTHR13285:SF18">
    <property type="entry name" value="PROTEIN-CYSTEINE N-PALMITOYLTRANSFERASE RASP"/>
    <property type="match status" value="1"/>
</dbReference>
<keyword evidence="5 8" id="KW-1133">Transmembrane helix</keyword>
<evidence type="ECO:0000313" key="9">
    <source>
        <dbReference type="EMBL" id="PZX49791.1"/>
    </source>
</evidence>
<evidence type="ECO:0000256" key="8">
    <source>
        <dbReference type="SAM" id="Phobius"/>
    </source>
</evidence>
<dbReference type="EMBL" id="VORV01000025">
    <property type="protein sequence ID" value="TXD75489.1"/>
    <property type="molecule type" value="Genomic_DNA"/>
</dbReference>
<comment type="similarity">
    <text evidence="2 7">Belongs to the membrane-bound acyltransferase family.</text>
</comment>
<sequence length="501" mass="58000">MLFNSFTFLLFLPIVFLLYWFVFKKSLKLQNAFLLLASYVFYGWWDWRFLGLIIASSAVDYFCGLKMGDLSISSNTGHRASDNTINQEPTTNNQLSWLNGRNLYLTISLLFNLGLLAFFKYFNFFIESAADLIATIGFQPHLSTLNIILPVGISFYTFQTLSYSIDVYRGNLKPTKDPIAFFTFVAFFPQLVAGPIERASNLLPQFFTKRKFEYQQGSDGMKLILWGLFKKMVIADNCALVVNPIFENYQTASGLELIMGAILFAFQIYGDFSGYSDIAIGVAKLFGFDLMTNFRTPYFSRDIAEFWRRWHISLSTWFRDYVYIPLGGSRVSKVKAIRNIFIVFLVSGFWHGANWTFIAWGGIHAALFIPIFLVGKNRAHLHEGDHLLPSVKELFQMLLTFALVCIAWVFFRADTVGDAWGYLSRVFVNPLLPKNFVWLGYDIRIALILFLGLEWVGRYQFNWLARLEGKWFRYPAYITTGFLIVFWGVFTEVKEFIYFQF</sequence>
<dbReference type="Proteomes" id="UP000249115">
    <property type="component" value="Unassembled WGS sequence"/>
</dbReference>
<proteinExistence type="inferred from homology"/>
<feature type="transmembrane region" description="Helical" evidence="8">
    <location>
        <begin position="431"/>
        <end position="453"/>
    </location>
</feature>
<feature type="transmembrane region" description="Helical" evidence="8">
    <location>
        <begin position="336"/>
        <end position="351"/>
    </location>
</feature>
<evidence type="ECO:0000313" key="12">
    <source>
        <dbReference type="Proteomes" id="UP000321927"/>
    </source>
</evidence>
<feature type="transmembrane region" description="Helical" evidence="8">
    <location>
        <begin position="103"/>
        <end position="122"/>
    </location>
</feature>
<comment type="caution">
    <text evidence="9">The sequence shown here is derived from an EMBL/GenBank/DDBJ whole genome shotgun (WGS) entry which is preliminary data.</text>
</comment>
<evidence type="ECO:0000256" key="7">
    <source>
        <dbReference type="PIRNR" id="PIRNR016636"/>
    </source>
</evidence>
<dbReference type="GO" id="GO:0016746">
    <property type="term" value="F:acyltransferase activity"/>
    <property type="evidence" value="ECO:0007669"/>
    <property type="project" value="UniProtKB-KW"/>
</dbReference>
<dbReference type="GO" id="GO:0005886">
    <property type="term" value="C:plasma membrane"/>
    <property type="evidence" value="ECO:0007669"/>
    <property type="project" value="UniProtKB-SubCell"/>
</dbReference>
<dbReference type="OrthoDB" id="9805788at2"/>
<organism evidence="9 11">
    <name type="scientific">Algoriphagus ratkowskyi</name>
    <dbReference type="NCBI Taxonomy" id="57028"/>
    <lineage>
        <taxon>Bacteria</taxon>
        <taxon>Pseudomonadati</taxon>
        <taxon>Bacteroidota</taxon>
        <taxon>Cytophagia</taxon>
        <taxon>Cytophagales</taxon>
        <taxon>Cyclobacteriaceae</taxon>
        <taxon>Algoriphagus</taxon>
    </lineage>
</organism>
<dbReference type="PIRSF" id="PIRSF500217">
    <property type="entry name" value="AlgI"/>
    <property type="match status" value="1"/>
</dbReference>
<dbReference type="AlphaFoldDB" id="A0A2W7QP68"/>
<dbReference type="InterPro" id="IPR028362">
    <property type="entry name" value="AlgI"/>
</dbReference>
<comment type="subcellular location">
    <subcellularLocation>
        <location evidence="1">Cell membrane</location>
        <topology evidence="1">Multi-pass membrane protein</topology>
    </subcellularLocation>
</comment>
<feature type="transmembrane region" description="Helical" evidence="8">
    <location>
        <begin position="29"/>
        <end position="45"/>
    </location>
</feature>
<dbReference type="Proteomes" id="UP000321927">
    <property type="component" value="Unassembled WGS sequence"/>
</dbReference>
<feature type="transmembrane region" description="Helical" evidence="8">
    <location>
        <begin position="179"/>
        <end position="196"/>
    </location>
</feature>
<evidence type="ECO:0000256" key="1">
    <source>
        <dbReference type="ARBA" id="ARBA00004651"/>
    </source>
</evidence>
<evidence type="ECO:0000256" key="6">
    <source>
        <dbReference type="ARBA" id="ARBA00023136"/>
    </source>
</evidence>
<dbReference type="PIRSF" id="PIRSF016636">
    <property type="entry name" value="AlgI_DltB"/>
    <property type="match status" value="1"/>
</dbReference>
<evidence type="ECO:0000256" key="4">
    <source>
        <dbReference type="ARBA" id="ARBA00022692"/>
    </source>
</evidence>
<reference evidence="9 11" key="1">
    <citation type="submission" date="2018-06" db="EMBL/GenBank/DDBJ databases">
        <title>Genomic Encyclopedia of Archaeal and Bacterial Type Strains, Phase II (KMG-II): from individual species to whole genera.</title>
        <authorList>
            <person name="Goeker M."/>
        </authorList>
    </citation>
    <scope>NUCLEOTIDE SEQUENCE [LARGE SCALE GENOMIC DNA]</scope>
    <source>
        <strain evidence="9 11">DSM 22686</strain>
    </source>
</reference>
<dbReference type="InterPro" id="IPR004299">
    <property type="entry name" value="MBOAT_fam"/>
</dbReference>
<protein>
    <submittedName>
        <fullName evidence="9">D-alanyl-lipoteichoic acid acyltransferase DltB (MBOAT superfamily)</fullName>
    </submittedName>
    <submittedName>
        <fullName evidence="10">MBOAT family protein</fullName>
    </submittedName>
</protein>
<keyword evidence="3 7" id="KW-1003">Cell membrane</keyword>
<reference evidence="10 12" key="2">
    <citation type="submission" date="2019-08" db="EMBL/GenBank/DDBJ databases">
        <title>Genome of Algoriphagus ratkowskyi IC026.</title>
        <authorList>
            <person name="Bowman J.P."/>
        </authorList>
    </citation>
    <scope>NUCLEOTIDE SEQUENCE [LARGE SCALE GENOMIC DNA]</scope>
    <source>
        <strain evidence="10 12">IC026</strain>
    </source>
</reference>
<keyword evidence="12" id="KW-1185">Reference proteome</keyword>
<evidence type="ECO:0000256" key="3">
    <source>
        <dbReference type="ARBA" id="ARBA00022475"/>
    </source>
</evidence>
<dbReference type="Pfam" id="PF03062">
    <property type="entry name" value="MBOAT"/>
    <property type="match status" value="1"/>
</dbReference>
<evidence type="ECO:0000256" key="5">
    <source>
        <dbReference type="ARBA" id="ARBA00022989"/>
    </source>
</evidence>
<dbReference type="InterPro" id="IPR024194">
    <property type="entry name" value="Ac/AlaTfrase_AlgI/DltB"/>
</dbReference>
<evidence type="ECO:0000313" key="11">
    <source>
        <dbReference type="Proteomes" id="UP000249115"/>
    </source>
</evidence>
<evidence type="ECO:0000313" key="10">
    <source>
        <dbReference type="EMBL" id="TXD75489.1"/>
    </source>
</evidence>
<feature type="transmembrane region" description="Helical" evidence="8">
    <location>
        <begin position="474"/>
        <end position="490"/>
    </location>
</feature>
<keyword evidence="6 7" id="KW-0472">Membrane</keyword>
<dbReference type="GO" id="GO:0042121">
    <property type="term" value="P:alginic acid biosynthetic process"/>
    <property type="evidence" value="ECO:0007669"/>
    <property type="project" value="InterPro"/>
</dbReference>
<dbReference type="PANTHER" id="PTHR13285">
    <property type="entry name" value="ACYLTRANSFERASE"/>
    <property type="match status" value="1"/>
</dbReference>
<name>A0A2W7QP68_9BACT</name>
<dbReference type="EMBL" id="QKZU01000027">
    <property type="protein sequence ID" value="PZX49791.1"/>
    <property type="molecule type" value="Genomic_DNA"/>
</dbReference>
<accession>A0A2W7QP68</accession>
<evidence type="ECO:0000256" key="2">
    <source>
        <dbReference type="ARBA" id="ARBA00010323"/>
    </source>
</evidence>
<dbReference type="RefSeq" id="WP_086503342.1">
    <property type="nucleotide sequence ID" value="NZ_MSSV01000036.1"/>
</dbReference>
<feature type="transmembrane region" description="Helical" evidence="8">
    <location>
        <begin position="142"/>
        <end position="159"/>
    </location>
</feature>
<keyword evidence="7 9" id="KW-0808">Transferase</keyword>
<feature type="transmembrane region" description="Helical" evidence="8">
    <location>
        <begin position="6"/>
        <end position="22"/>
    </location>
</feature>
<feature type="transmembrane region" description="Helical" evidence="8">
    <location>
        <begin position="394"/>
        <end position="411"/>
    </location>
</feature>
<gene>
    <name evidence="10" type="ORF">ESW18_20380</name>
    <name evidence="9" type="ORF">LV84_04183</name>
</gene>
<keyword evidence="7 9" id="KW-0012">Acyltransferase</keyword>